<evidence type="ECO:0000259" key="6">
    <source>
        <dbReference type="PROSITE" id="PS51123"/>
    </source>
</evidence>
<dbReference type="RefSeq" id="WP_169256747.1">
    <property type="nucleotide sequence ID" value="NZ_WTVN01000022.1"/>
</dbReference>
<feature type="chain" id="PRO_5046561222" evidence="5">
    <location>
        <begin position="23"/>
        <end position="260"/>
    </location>
</feature>
<dbReference type="InterPro" id="IPR006665">
    <property type="entry name" value="OmpA-like"/>
</dbReference>
<evidence type="ECO:0000256" key="1">
    <source>
        <dbReference type="ARBA" id="ARBA00004442"/>
    </source>
</evidence>
<gene>
    <name evidence="7" type="ORF">GPA22_14305</name>
</gene>
<dbReference type="Proteomes" id="UP000623795">
    <property type="component" value="Unassembled WGS sequence"/>
</dbReference>
<evidence type="ECO:0000313" key="7">
    <source>
        <dbReference type="EMBL" id="NMG44895.1"/>
    </source>
</evidence>
<dbReference type="Pfam" id="PF04972">
    <property type="entry name" value="BON"/>
    <property type="match status" value="1"/>
</dbReference>
<evidence type="ECO:0000256" key="5">
    <source>
        <dbReference type="SAM" id="SignalP"/>
    </source>
</evidence>
<comment type="caution">
    <text evidence="7">The sequence shown here is derived from an EMBL/GenBank/DDBJ whole genome shotgun (WGS) entry which is preliminary data.</text>
</comment>
<evidence type="ECO:0000256" key="4">
    <source>
        <dbReference type="PROSITE-ProRule" id="PRU00473"/>
    </source>
</evidence>
<dbReference type="PANTHER" id="PTHR30329">
    <property type="entry name" value="STATOR ELEMENT OF FLAGELLAR MOTOR COMPLEX"/>
    <property type="match status" value="1"/>
</dbReference>
<keyword evidence="3" id="KW-0998">Cell outer membrane</keyword>
<dbReference type="SUPFAM" id="SSF103088">
    <property type="entry name" value="OmpA-like"/>
    <property type="match status" value="1"/>
</dbReference>
<accession>A0ABX1Q201</accession>
<protein>
    <submittedName>
        <fullName evidence="7">OmpA family protein</fullName>
    </submittedName>
</protein>
<keyword evidence="5" id="KW-0732">Signal</keyword>
<dbReference type="PROSITE" id="PS51123">
    <property type="entry name" value="OMPA_2"/>
    <property type="match status" value="1"/>
</dbReference>
<keyword evidence="8" id="KW-1185">Reference proteome</keyword>
<dbReference type="PRINTS" id="PR01021">
    <property type="entry name" value="OMPADOMAIN"/>
</dbReference>
<dbReference type="Gene3D" id="3.30.1330.60">
    <property type="entry name" value="OmpA-like domain"/>
    <property type="match status" value="1"/>
</dbReference>
<dbReference type="InterPro" id="IPR050330">
    <property type="entry name" value="Bact_OuterMem_StrucFunc"/>
</dbReference>
<dbReference type="Pfam" id="PF00691">
    <property type="entry name" value="OmpA"/>
    <property type="match status" value="1"/>
</dbReference>
<proteinExistence type="predicted"/>
<dbReference type="InterPro" id="IPR007055">
    <property type="entry name" value="BON_dom"/>
</dbReference>
<reference evidence="7 8" key="1">
    <citation type="submission" date="2019-12" db="EMBL/GenBank/DDBJ databases">
        <title>Comparative genomics gives insights into the taxonomy of the Azoarcus-Aromatoleum group and reveals separate origins of nif in the plant-associated Azoarcus and non-plant-associated Aromatoleum sub-groups.</title>
        <authorList>
            <person name="Lafos M."/>
            <person name="Maluk M."/>
            <person name="Batista M."/>
            <person name="Junghare M."/>
            <person name="Carmona M."/>
            <person name="Faoro H."/>
            <person name="Cruz L.M."/>
            <person name="Battistoni F."/>
            <person name="De Souza E."/>
            <person name="Pedrosa F."/>
            <person name="Chen W.-M."/>
            <person name="Poole P.S."/>
            <person name="Dixon R.A."/>
            <person name="James E.K."/>
        </authorList>
    </citation>
    <scope>NUCLEOTIDE SEQUENCE [LARGE SCALE GENOMIC DNA]</scope>
    <source>
        <strain evidence="7 8">Td21</strain>
    </source>
</reference>
<dbReference type="InterPro" id="IPR006664">
    <property type="entry name" value="OMP_bac"/>
</dbReference>
<evidence type="ECO:0000256" key="3">
    <source>
        <dbReference type="ARBA" id="ARBA00023237"/>
    </source>
</evidence>
<dbReference type="CDD" id="cd07185">
    <property type="entry name" value="OmpA_C-like"/>
    <property type="match status" value="1"/>
</dbReference>
<dbReference type="Gene3D" id="3.40.1520.20">
    <property type="match status" value="1"/>
</dbReference>
<name>A0ABX1Q201_9RHOO</name>
<feature type="signal peptide" evidence="5">
    <location>
        <begin position="1"/>
        <end position="22"/>
    </location>
</feature>
<organism evidence="7 8">
    <name type="scientific">Aromatoleum toluvorans</name>
    <dbReference type="NCBI Taxonomy" id="92002"/>
    <lineage>
        <taxon>Bacteria</taxon>
        <taxon>Pseudomonadati</taxon>
        <taxon>Pseudomonadota</taxon>
        <taxon>Betaproteobacteria</taxon>
        <taxon>Rhodocyclales</taxon>
        <taxon>Rhodocyclaceae</taxon>
        <taxon>Aromatoleum</taxon>
    </lineage>
</organism>
<sequence>MILKLKSKLAAGLVCAATAAGAMPPGAPAADGMVYVTGTVPDERARSTLIARLQGIYGKDKVVDRLETGGVVAPPDWTDHVTQILGDGIREVRQGQLDVDGTQVTISGNVANEARRQQVASAIATALNPTYTVNNGLRAPAGAQAVLDQTLADRVVEFESGSAILTAAGITILDQMAAAIARLDRPRIEIIGHTDSTGNRMANVALSLARADAVKTYLVGTGIAAASLNASGAGPDRPITSNETPAGRARNRRIEFRLVN</sequence>
<dbReference type="InterPro" id="IPR036737">
    <property type="entry name" value="OmpA-like_sf"/>
</dbReference>
<feature type="domain" description="OmpA-like" evidence="6">
    <location>
        <begin position="145"/>
        <end position="260"/>
    </location>
</feature>
<comment type="subcellular location">
    <subcellularLocation>
        <location evidence="1">Cell outer membrane</location>
    </subcellularLocation>
</comment>
<keyword evidence="2 4" id="KW-0472">Membrane</keyword>
<dbReference type="EMBL" id="WTVN01000022">
    <property type="protein sequence ID" value="NMG44895.1"/>
    <property type="molecule type" value="Genomic_DNA"/>
</dbReference>
<dbReference type="PANTHER" id="PTHR30329:SF21">
    <property type="entry name" value="LIPOPROTEIN YIAD-RELATED"/>
    <property type="match status" value="1"/>
</dbReference>
<evidence type="ECO:0000256" key="2">
    <source>
        <dbReference type="ARBA" id="ARBA00023136"/>
    </source>
</evidence>
<evidence type="ECO:0000313" key="8">
    <source>
        <dbReference type="Proteomes" id="UP000623795"/>
    </source>
</evidence>